<evidence type="ECO:0000313" key="2">
    <source>
        <dbReference type="Proteomes" id="UP000318681"/>
    </source>
</evidence>
<dbReference type="RefSeq" id="WP_145148622.1">
    <property type="nucleotide sequence ID" value="NZ_VNIM01000011.1"/>
</dbReference>
<dbReference type="OrthoDB" id="9828567at2"/>
<organism evidence="1 2">
    <name type="scientific">Alterirhizorhabdus solaris</name>
    <dbReference type="NCBI Taxonomy" id="2529389"/>
    <lineage>
        <taxon>Bacteria</taxon>
        <taxon>Pseudomonadati</taxon>
        <taxon>Pseudomonadota</taxon>
        <taxon>Alphaproteobacteria</taxon>
        <taxon>Sphingomonadales</taxon>
        <taxon>Rhizorhabdaceae</taxon>
        <taxon>Alterirhizorhabdus</taxon>
    </lineage>
</organism>
<sequence>MAAPALAAPPVEAVRAVQAAAGLAPLDAGAIRFTAIQPAGRGATVYEATRNGGGARRTIIDLTSEAPGRWAVIARETKPVAGETLDYLAGRIDAALAAPPEAAPCDDGTDYYAEHGGSGIEGCATDHPNAAIARALGLAEPVAP</sequence>
<keyword evidence="2" id="KW-1185">Reference proteome</keyword>
<accession>A0A558RAB9</accession>
<proteinExistence type="predicted"/>
<dbReference type="AlphaFoldDB" id="A0A558RAB9"/>
<gene>
    <name evidence="1" type="ORF">FOY91_04655</name>
</gene>
<protein>
    <submittedName>
        <fullName evidence="1">Uncharacterized protein</fullName>
    </submittedName>
</protein>
<dbReference type="EMBL" id="VNIM01000011">
    <property type="protein sequence ID" value="TVV76329.1"/>
    <property type="molecule type" value="Genomic_DNA"/>
</dbReference>
<reference evidence="1 2" key="1">
    <citation type="submission" date="2019-07" db="EMBL/GenBank/DDBJ databases">
        <title>Sphingomonas solaris sp. nov., isolated from a solar panel from Boston, Massachusetts.</title>
        <authorList>
            <person name="Tanner K."/>
            <person name="Pascual J."/>
            <person name="Mancuso C."/>
            <person name="Pereto J."/>
            <person name="Khalil A."/>
            <person name="Vilanova C."/>
        </authorList>
    </citation>
    <scope>NUCLEOTIDE SEQUENCE [LARGE SCALE GENOMIC DNA]</scope>
    <source>
        <strain evidence="1 2">R4DWN</strain>
    </source>
</reference>
<comment type="caution">
    <text evidence="1">The sequence shown here is derived from an EMBL/GenBank/DDBJ whole genome shotgun (WGS) entry which is preliminary data.</text>
</comment>
<name>A0A558RAB9_9SPHN</name>
<dbReference type="Proteomes" id="UP000318681">
    <property type="component" value="Unassembled WGS sequence"/>
</dbReference>
<evidence type="ECO:0000313" key="1">
    <source>
        <dbReference type="EMBL" id="TVV76329.1"/>
    </source>
</evidence>